<gene>
    <name evidence="1" type="ORF">NUW58_g4037</name>
</gene>
<proteinExistence type="predicted"/>
<sequence>MADSEAVSTCALSPFLSLVHRSMEAWESLVGRDHTMRRRLSLAKFFIQRYKNLDELFCEGPAMFWFFQLREAFMSQKTMTKWSRERLHEYVLLPALNGFVGRNECFFVSHFWRTKEDPDPDGEYLRLNQEELRPQPWLYVWVDWTCIPQHPRSQNEEFYFLRSLNNMSGIIRNCGFMSFYPPFEPRLWILYEIAEYNLTCIGEMEATEDIKEFANHLKEMVHFGVRSTLDRHGYRCTYGPDKEFLTAWLEILVILTRLDIDIDEVRSVLDALTWHHPISILQGTIRGPLQIRPYEGTMVLNDDERYTFTPLPEHGKFSRDITTERKVASSAGSTVAQLKYLVCEVFKSIQDRDDDLVKRTGSPQQ</sequence>
<dbReference type="EMBL" id="JAPDGR010000663">
    <property type="protein sequence ID" value="KAJ2988327.1"/>
    <property type="molecule type" value="Genomic_DNA"/>
</dbReference>
<reference evidence="1" key="1">
    <citation type="submission" date="2022-10" db="EMBL/GenBank/DDBJ databases">
        <title>Genome Sequence of Xylaria curta.</title>
        <authorList>
            <person name="Buettner E."/>
        </authorList>
    </citation>
    <scope>NUCLEOTIDE SEQUENCE</scope>
    <source>
        <strain evidence="1">Babe10</strain>
    </source>
</reference>
<keyword evidence="2" id="KW-1185">Reference proteome</keyword>
<evidence type="ECO:0000313" key="1">
    <source>
        <dbReference type="EMBL" id="KAJ2988327.1"/>
    </source>
</evidence>
<evidence type="ECO:0000313" key="2">
    <source>
        <dbReference type="Proteomes" id="UP001143856"/>
    </source>
</evidence>
<name>A0ACC1PAS6_9PEZI</name>
<organism evidence="1 2">
    <name type="scientific">Xylaria curta</name>
    <dbReference type="NCBI Taxonomy" id="42375"/>
    <lineage>
        <taxon>Eukaryota</taxon>
        <taxon>Fungi</taxon>
        <taxon>Dikarya</taxon>
        <taxon>Ascomycota</taxon>
        <taxon>Pezizomycotina</taxon>
        <taxon>Sordariomycetes</taxon>
        <taxon>Xylariomycetidae</taxon>
        <taxon>Xylariales</taxon>
        <taxon>Xylariaceae</taxon>
        <taxon>Xylaria</taxon>
    </lineage>
</organism>
<dbReference type="Proteomes" id="UP001143856">
    <property type="component" value="Unassembled WGS sequence"/>
</dbReference>
<protein>
    <submittedName>
        <fullName evidence="1">Uncharacterized protein</fullName>
    </submittedName>
</protein>
<comment type="caution">
    <text evidence="1">The sequence shown here is derived from an EMBL/GenBank/DDBJ whole genome shotgun (WGS) entry which is preliminary data.</text>
</comment>
<accession>A0ACC1PAS6</accession>